<keyword evidence="4" id="KW-1185">Reference proteome</keyword>
<protein>
    <submittedName>
        <fullName evidence="3">Uncharacterized protein</fullName>
    </submittedName>
</protein>
<organism evidence="3 4">
    <name type="scientific">Peltaster fructicola</name>
    <dbReference type="NCBI Taxonomy" id="286661"/>
    <lineage>
        <taxon>Eukaryota</taxon>
        <taxon>Fungi</taxon>
        <taxon>Dikarya</taxon>
        <taxon>Ascomycota</taxon>
        <taxon>Pezizomycotina</taxon>
        <taxon>Dothideomycetes</taxon>
        <taxon>Dothideomycetes incertae sedis</taxon>
        <taxon>Peltaster</taxon>
    </lineage>
</organism>
<keyword evidence="2" id="KW-1133">Transmembrane helix</keyword>
<keyword evidence="2" id="KW-0812">Transmembrane</keyword>
<name>A0A6H0Y594_9PEZI</name>
<evidence type="ECO:0000256" key="1">
    <source>
        <dbReference type="SAM" id="MobiDB-lite"/>
    </source>
</evidence>
<sequence length="214" mass="22386">MHDDGSQAPEAIRVDSRALEVVDRKDLDALRDYYSKGPRVVYEDRWSRTPHGQAYFQGRAQPQYDSPFSPAETQATSTTAQQEKEPPSKKGKHLKFWLLGLLVFLVGMLAGAGVGVAIANALRDRSNTSTAAATTASGVAANAFAGSPSSTSSSAMSTTSSTTSSIASSTTPFSSPAPVTVFVIPTGPPSWLFQGIPQTHATSSASAQASQSSS</sequence>
<gene>
    <name evidence="3" type="ORF">AMS68_007525</name>
</gene>
<feature type="region of interest" description="Disordered" evidence="1">
    <location>
        <begin position="144"/>
        <end position="179"/>
    </location>
</feature>
<evidence type="ECO:0000313" key="4">
    <source>
        <dbReference type="Proteomes" id="UP000503462"/>
    </source>
</evidence>
<dbReference type="Proteomes" id="UP000503462">
    <property type="component" value="Chromosome 5"/>
</dbReference>
<feature type="transmembrane region" description="Helical" evidence="2">
    <location>
        <begin position="96"/>
        <end position="119"/>
    </location>
</feature>
<feature type="compositionally biased region" description="Low complexity" evidence="1">
    <location>
        <begin position="144"/>
        <end position="178"/>
    </location>
</feature>
<dbReference type="AlphaFoldDB" id="A0A6H0Y594"/>
<evidence type="ECO:0000313" key="3">
    <source>
        <dbReference type="EMBL" id="QIX02008.1"/>
    </source>
</evidence>
<proteinExistence type="predicted"/>
<keyword evidence="2" id="KW-0472">Membrane</keyword>
<reference evidence="3 4" key="1">
    <citation type="journal article" date="2016" name="Sci. Rep.">
        <title>Peltaster fructicola genome reveals evolution from an invasive phytopathogen to an ectophytic parasite.</title>
        <authorList>
            <person name="Xu C."/>
            <person name="Chen H."/>
            <person name="Gleason M.L."/>
            <person name="Xu J.R."/>
            <person name="Liu H."/>
            <person name="Zhang R."/>
            <person name="Sun G."/>
        </authorList>
    </citation>
    <scope>NUCLEOTIDE SEQUENCE [LARGE SCALE GENOMIC DNA]</scope>
    <source>
        <strain evidence="3 4">LNHT1506</strain>
    </source>
</reference>
<evidence type="ECO:0000256" key="2">
    <source>
        <dbReference type="SAM" id="Phobius"/>
    </source>
</evidence>
<dbReference type="EMBL" id="CP051143">
    <property type="protein sequence ID" value="QIX02008.1"/>
    <property type="molecule type" value="Genomic_DNA"/>
</dbReference>
<feature type="region of interest" description="Disordered" evidence="1">
    <location>
        <begin position="58"/>
        <end position="89"/>
    </location>
</feature>
<feature type="compositionally biased region" description="Low complexity" evidence="1">
    <location>
        <begin position="71"/>
        <end position="81"/>
    </location>
</feature>
<accession>A0A6H0Y594</accession>